<gene>
    <name evidence="2" type="ORF">OCBIM_22000377mg</name>
</gene>
<feature type="compositionally biased region" description="Pro residues" evidence="1">
    <location>
        <begin position="1"/>
        <end position="10"/>
    </location>
</feature>
<protein>
    <submittedName>
        <fullName evidence="2">Uncharacterized protein</fullName>
    </submittedName>
</protein>
<accession>A0A0L8G4A7</accession>
<dbReference type="AlphaFoldDB" id="A0A0L8G4A7"/>
<name>A0A0L8G4A7_OCTBM</name>
<dbReference type="EMBL" id="KQ423941">
    <property type="protein sequence ID" value="KOF71877.1"/>
    <property type="molecule type" value="Genomic_DNA"/>
</dbReference>
<evidence type="ECO:0000313" key="2">
    <source>
        <dbReference type="EMBL" id="KOF71877.1"/>
    </source>
</evidence>
<organism evidence="2">
    <name type="scientific">Octopus bimaculoides</name>
    <name type="common">California two-spotted octopus</name>
    <dbReference type="NCBI Taxonomy" id="37653"/>
    <lineage>
        <taxon>Eukaryota</taxon>
        <taxon>Metazoa</taxon>
        <taxon>Spiralia</taxon>
        <taxon>Lophotrochozoa</taxon>
        <taxon>Mollusca</taxon>
        <taxon>Cephalopoda</taxon>
        <taxon>Coleoidea</taxon>
        <taxon>Octopodiformes</taxon>
        <taxon>Octopoda</taxon>
        <taxon>Incirrata</taxon>
        <taxon>Octopodidae</taxon>
        <taxon>Octopus</taxon>
    </lineage>
</organism>
<feature type="region of interest" description="Disordered" evidence="1">
    <location>
        <begin position="1"/>
        <end position="72"/>
    </location>
</feature>
<sequence>MRPVEPPQPIQEPVHPSPIRHVQAPVPKPVPKPAQEPALKPTHKEKPEKPSPIKSVQPPVPVPPADIKMDVDEPEQTLPPFEKRLKLFDQPAEVQEPVIPAAVKPQMKPAPHLKPSFPKVLFTFSSFI</sequence>
<reference evidence="2" key="1">
    <citation type="submission" date="2015-07" db="EMBL/GenBank/DDBJ databases">
        <title>MeaNS - Measles Nucleotide Surveillance Program.</title>
        <authorList>
            <person name="Tran T."/>
            <person name="Druce J."/>
        </authorList>
    </citation>
    <scope>NUCLEOTIDE SEQUENCE</scope>
    <source>
        <strain evidence="2">UCB-OBI-ISO-001</strain>
        <tissue evidence="2">Gonad</tissue>
    </source>
</reference>
<feature type="compositionally biased region" description="Basic and acidic residues" evidence="1">
    <location>
        <begin position="42"/>
        <end position="51"/>
    </location>
</feature>
<evidence type="ECO:0000256" key="1">
    <source>
        <dbReference type="SAM" id="MobiDB-lite"/>
    </source>
</evidence>
<dbReference type="OrthoDB" id="504170at2759"/>
<proteinExistence type="predicted"/>